<dbReference type="RefSeq" id="WP_183298576.1">
    <property type="nucleotide sequence ID" value="NZ_JACHWF010000001.1"/>
</dbReference>
<comment type="caution">
    <text evidence="1">The sequence shown here is derived from an EMBL/GenBank/DDBJ whole genome shotgun (WGS) entry which is preliminary data.</text>
</comment>
<dbReference type="EMBL" id="JACHWF010000001">
    <property type="protein sequence ID" value="MBB3006052.1"/>
    <property type="molecule type" value="Genomic_DNA"/>
</dbReference>
<dbReference type="AlphaFoldDB" id="A0A7W4V6M1"/>
<gene>
    <name evidence="1" type="ORF">FHX61_000668</name>
</gene>
<evidence type="ECO:0000313" key="1">
    <source>
        <dbReference type="EMBL" id="MBB3006052.1"/>
    </source>
</evidence>
<evidence type="ECO:0000313" key="2">
    <source>
        <dbReference type="Proteomes" id="UP000578036"/>
    </source>
</evidence>
<reference evidence="1 2" key="1">
    <citation type="submission" date="2020-08" db="EMBL/GenBank/DDBJ databases">
        <title>Genomic Encyclopedia of Type Strains, Phase IV (KMG-V): Genome sequencing to study the core and pangenomes of soil and plant-associated prokaryotes.</title>
        <authorList>
            <person name="Whitman W."/>
        </authorList>
    </citation>
    <scope>NUCLEOTIDE SEQUENCE [LARGE SCALE GENOMIC DNA]</scope>
    <source>
        <strain evidence="1 2">SLV-2362</strain>
    </source>
</reference>
<protein>
    <submittedName>
        <fullName evidence="1">Uncharacterized protein</fullName>
    </submittedName>
</protein>
<accession>A0A7W4V6M1</accession>
<dbReference type="Proteomes" id="UP000578036">
    <property type="component" value="Unassembled WGS sequence"/>
</dbReference>
<keyword evidence="2" id="KW-1185">Reference proteome</keyword>
<name>A0A7W4V6M1_9BURK</name>
<proteinExistence type="predicted"/>
<sequence>MATNDFLVFGGGAGANVITQVTYSGLAARTAGFSSGVAQSAQLNKVWRQSSIMAAVLAQFISDRTGQDAIDDGTTVTLLANLKKSTPGRLLRICVYQRIGGVQMVSVDGAAPTATGATTHTRLSNATRIIGRCQGAGSAGGGAGGAASGNVSMGAPGMSGAYGVASWDAAAFGASQVITVGAAGVPVSNNVGGNGGSSSVGSLMTAPGGNGGVVFNNVPPPSLNGNGGLSSAATGANLYSWRGAGGSPSLGLASTGGVGGQGGASAFGPGPAVSFNANGADAVNPGSGGSGVAINQAGGVAIGGKGGDGIVIIEEYE</sequence>
<organism evidence="1 2">
    <name type="scientific">Cupriavidus alkaliphilus</name>
    <dbReference type="NCBI Taxonomy" id="942866"/>
    <lineage>
        <taxon>Bacteria</taxon>
        <taxon>Pseudomonadati</taxon>
        <taxon>Pseudomonadota</taxon>
        <taxon>Betaproteobacteria</taxon>
        <taxon>Burkholderiales</taxon>
        <taxon>Burkholderiaceae</taxon>
        <taxon>Cupriavidus</taxon>
    </lineage>
</organism>